<evidence type="ECO:0000313" key="1">
    <source>
        <dbReference type="EMBL" id="PZQ51805.1"/>
    </source>
</evidence>
<dbReference type="AlphaFoldDB" id="A0A2W5NM02"/>
<dbReference type="EMBL" id="QFPX01000024">
    <property type="protein sequence ID" value="PZQ51805.1"/>
    <property type="molecule type" value="Genomic_DNA"/>
</dbReference>
<name>A0A2W5NM02_9SPHN</name>
<sequence length="135" mass="15000">MKIRQNLYLDQDLSTALDRLAAGPRGNKSRVVNDALKVWLARKGAREIDDLLKPRLDRLSRELEATRRDLDVVLETLALFVRYQLMVTAPLPEGDAAARAVGRDRFEAFVAQVGRQIGSGKRTLSSLESDGGSHD</sequence>
<accession>A0A2W5NM02</accession>
<comment type="caution">
    <text evidence="1">The sequence shown here is derived from an EMBL/GenBank/DDBJ whole genome shotgun (WGS) entry which is preliminary data.</text>
</comment>
<proteinExistence type="predicted"/>
<reference evidence="1 2" key="1">
    <citation type="submission" date="2017-08" db="EMBL/GenBank/DDBJ databases">
        <title>Infants hospitalized years apart are colonized by the same room-sourced microbial strains.</title>
        <authorList>
            <person name="Brooks B."/>
            <person name="Olm M.R."/>
            <person name="Firek B.A."/>
            <person name="Baker R."/>
            <person name="Thomas B.C."/>
            <person name="Morowitz M.J."/>
            <person name="Banfield J.F."/>
        </authorList>
    </citation>
    <scope>NUCLEOTIDE SEQUENCE [LARGE SCALE GENOMIC DNA]</scope>
    <source>
        <strain evidence="1">S2_005_002_R2_33</strain>
    </source>
</reference>
<dbReference type="Proteomes" id="UP000249082">
    <property type="component" value="Unassembled WGS sequence"/>
</dbReference>
<evidence type="ECO:0000313" key="2">
    <source>
        <dbReference type="Proteomes" id="UP000249082"/>
    </source>
</evidence>
<protein>
    <submittedName>
        <fullName evidence="1">CopG family transcriptional regulator</fullName>
    </submittedName>
</protein>
<gene>
    <name evidence="1" type="ORF">DI555_20585</name>
</gene>
<organism evidence="1 2">
    <name type="scientific">Novosphingobium pentaromativorans</name>
    <dbReference type="NCBI Taxonomy" id="205844"/>
    <lineage>
        <taxon>Bacteria</taxon>
        <taxon>Pseudomonadati</taxon>
        <taxon>Pseudomonadota</taxon>
        <taxon>Alphaproteobacteria</taxon>
        <taxon>Sphingomonadales</taxon>
        <taxon>Sphingomonadaceae</taxon>
        <taxon>Novosphingobium</taxon>
    </lineage>
</organism>